<evidence type="ECO:0000313" key="4">
    <source>
        <dbReference type="Proteomes" id="UP000077275"/>
    </source>
</evidence>
<feature type="coiled-coil region" evidence="1">
    <location>
        <begin position="312"/>
        <end position="366"/>
    </location>
</feature>
<keyword evidence="1" id="KW-0175">Coiled coil</keyword>
<name>A0A166F7V8_9EURY</name>
<dbReference type="RefSeq" id="WP_067257866.1">
    <property type="nucleotide sequence ID" value="NZ_LWMW01000044.1"/>
</dbReference>
<dbReference type="EMBL" id="LWMW01000044">
    <property type="protein sequence ID" value="KZX17408.1"/>
    <property type="molecule type" value="Genomic_DNA"/>
</dbReference>
<evidence type="ECO:0000256" key="1">
    <source>
        <dbReference type="SAM" id="Coils"/>
    </source>
</evidence>
<proteinExistence type="predicted"/>
<accession>A0A166F7V8</accession>
<evidence type="ECO:0000313" key="3">
    <source>
        <dbReference type="EMBL" id="KZX17408.1"/>
    </source>
</evidence>
<feature type="region of interest" description="Disordered" evidence="2">
    <location>
        <begin position="404"/>
        <end position="431"/>
    </location>
</feature>
<dbReference type="SUPFAM" id="SSF58104">
    <property type="entry name" value="Methyl-accepting chemotaxis protein (MCP) signaling domain"/>
    <property type="match status" value="1"/>
</dbReference>
<comment type="caution">
    <text evidence="3">The sequence shown here is derived from an EMBL/GenBank/DDBJ whole genome shotgun (WGS) entry which is preliminary data.</text>
</comment>
<reference evidence="3 4" key="1">
    <citation type="submission" date="2016-04" db="EMBL/GenBank/DDBJ databases">
        <title>Genome sequence of Methanobrevibacter cuticularis DSM 11139.</title>
        <authorList>
            <person name="Poehlein A."/>
            <person name="Seedorf H."/>
            <person name="Daniel R."/>
        </authorList>
    </citation>
    <scope>NUCLEOTIDE SEQUENCE [LARGE SCALE GENOMIC DNA]</scope>
    <source>
        <strain evidence="3 4">DSM 11139</strain>
    </source>
</reference>
<feature type="coiled-coil region" evidence="1">
    <location>
        <begin position="114"/>
        <end position="262"/>
    </location>
</feature>
<dbReference type="OrthoDB" id="81606at2157"/>
<dbReference type="Proteomes" id="UP000077275">
    <property type="component" value="Unassembled WGS sequence"/>
</dbReference>
<protein>
    <submittedName>
        <fullName evidence="3">Chromosome partition protein Smc</fullName>
    </submittedName>
</protein>
<feature type="coiled-coil region" evidence="1">
    <location>
        <begin position="433"/>
        <end position="460"/>
    </location>
</feature>
<dbReference type="SUPFAM" id="SSF46785">
    <property type="entry name" value="Winged helix' DNA-binding domain"/>
    <property type="match status" value="1"/>
</dbReference>
<dbReference type="STRING" id="47311.MBCUT_02760"/>
<gene>
    <name evidence="3" type="primary">smc_1</name>
    <name evidence="3" type="ORF">MBCUT_02760</name>
</gene>
<sequence length="544" mass="63399">MALVKDNEKERLQNLVKSCLLEINQLKMDLVESEKEKSSLKNDEEVEKLKTLVSEKQEEINSLKTDLNNLQVILTKKESLLEGQNKKIEEFTNIKESFDDIKNSLEQDLINFKTQELTEHNEELKSTLNTITEKDEEIKSLLDNIKNLKERIYDLENNIASKDSLLELQKEIDSKDSEIKILKSSVADDSTIKSLEIELSNKDKRINELEQIQSSFNEIKTSLEKDIKQYKNKELEETNLKLQSSLDKIRNKDDKIKDLMDQVQSSLDKIRDKDDKIKDLMDQVESSLDKIRDKDDKIKDLMDQVQSSLDKIRDKDDKIKDLMDQIDQKKTAIQLVKDQHIPKKEYDQLKDELKSKDSKIKRLEEIKGLFSDLNKDNLDSVQKARESQDWESIDPKINNKVNNNANYNANNNSNNSINNKNGSNAKVVDEDNNINSNENLENLKKEIKSCKDAVNELEKIKKYYTQITSPPKADLTSFQSQIYYLIPDTKMSSQDIHSYIRKISFKNISYGNINNILRNLERKGYLECKERNGDESMWVKTNKK</sequence>
<organism evidence="3 4">
    <name type="scientific">Methanobrevibacter cuticularis</name>
    <dbReference type="NCBI Taxonomy" id="47311"/>
    <lineage>
        <taxon>Archaea</taxon>
        <taxon>Methanobacteriati</taxon>
        <taxon>Methanobacteriota</taxon>
        <taxon>Methanomada group</taxon>
        <taxon>Methanobacteria</taxon>
        <taxon>Methanobacteriales</taxon>
        <taxon>Methanobacteriaceae</taxon>
        <taxon>Methanobrevibacter</taxon>
    </lineage>
</organism>
<dbReference type="InterPro" id="IPR036390">
    <property type="entry name" value="WH_DNA-bd_sf"/>
</dbReference>
<keyword evidence="4" id="KW-1185">Reference proteome</keyword>
<dbReference type="PATRIC" id="fig|47311.3.peg.299"/>
<dbReference type="AlphaFoldDB" id="A0A166F7V8"/>
<evidence type="ECO:0000256" key="2">
    <source>
        <dbReference type="SAM" id="MobiDB-lite"/>
    </source>
</evidence>
<feature type="compositionally biased region" description="Low complexity" evidence="2">
    <location>
        <begin position="404"/>
        <end position="426"/>
    </location>
</feature>
<feature type="coiled-coil region" evidence="1">
    <location>
        <begin position="9"/>
        <end position="73"/>
    </location>
</feature>
<dbReference type="Gene3D" id="1.10.287.950">
    <property type="entry name" value="Methyl-accepting chemotaxis protein"/>
    <property type="match status" value="1"/>
</dbReference>